<dbReference type="VEuPathDB" id="AmoebaDB:ACA1_092700"/>
<dbReference type="AlphaFoldDB" id="L8GIC9"/>
<proteinExistence type="predicted"/>
<dbReference type="Proteomes" id="UP000011083">
    <property type="component" value="Unassembled WGS sequence"/>
</dbReference>
<dbReference type="KEGG" id="acan:ACA1_092700"/>
<name>L8GIC9_ACACF</name>
<organism evidence="2 3">
    <name type="scientific">Acanthamoeba castellanii (strain ATCC 30010 / Neff)</name>
    <dbReference type="NCBI Taxonomy" id="1257118"/>
    <lineage>
        <taxon>Eukaryota</taxon>
        <taxon>Amoebozoa</taxon>
        <taxon>Discosea</taxon>
        <taxon>Longamoebia</taxon>
        <taxon>Centramoebida</taxon>
        <taxon>Acanthamoebidae</taxon>
        <taxon>Acanthamoeba</taxon>
    </lineage>
</organism>
<gene>
    <name evidence="2" type="ORF">ACA1_092700</name>
</gene>
<evidence type="ECO:0000313" key="3">
    <source>
        <dbReference type="Proteomes" id="UP000011083"/>
    </source>
</evidence>
<dbReference type="EMBL" id="KB008103">
    <property type="protein sequence ID" value="ELR12737.1"/>
    <property type="molecule type" value="Genomic_DNA"/>
</dbReference>
<reference evidence="2 3" key="1">
    <citation type="journal article" date="2013" name="Genome Biol.">
        <title>Genome of Acanthamoeba castellanii highlights extensive lateral gene transfer and early evolution of tyrosine kinase signaling.</title>
        <authorList>
            <person name="Clarke M."/>
            <person name="Lohan A.J."/>
            <person name="Liu B."/>
            <person name="Lagkouvardos I."/>
            <person name="Roy S."/>
            <person name="Zafar N."/>
            <person name="Bertelli C."/>
            <person name="Schilde C."/>
            <person name="Kianianmomeni A."/>
            <person name="Burglin T.R."/>
            <person name="Frech C."/>
            <person name="Turcotte B."/>
            <person name="Kopec K.O."/>
            <person name="Synnott J.M."/>
            <person name="Choo C."/>
            <person name="Paponov I."/>
            <person name="Finkler A."/>
            <person name="Soon Heng Tan C."/>
            <person name="Hutchins A.P."/>
            <person name="Weinmeier T."/>
            <person name="Rattei T."/>
            <person name="Chu J.S."/>
            <person name="Gimenez G."/>
            <person name="Irimia M."/>
            <person name="Rigden D.J."/>
            <person name="Fitzpatrick D.A."/>
            <person name="Lorenzo-Morales J."/>
            <person name="Bateman A."/>
            <person name="Chiu C.H."/>
            <person name="Tang P."/>
            <person name="Hegemann P."/>
            <person name="Fromm H."/>
            <person name="Raoult D."/>
            <person name="Greub G."/>
            <person name="Miranda-Saavedra D."/>
            <person name="Chen N."/>
            <person name="Nash P."/>
            <person name="Ginger M.L."/>
            <person name="Horn M."/>
            <person name="Schaap P."/>
            <person name="Caler L."/>
            <person name="Loftus B."/>
        </authorList>
    </citation>
    <scope>NUCLEOTIDE SEQUENCE [LARGE SCALE GENOMIC DNA]</scope>
    <source>
        <strain evidence="2 3">Neff</strain>
    </source>
</reference>
<dbReference type="GeneID" id="14913629"/>
<dbReference type="RefSeq" id="XP_004334750.1">
    <property type="nucleotide sequence ID" value="XM_004334702.1"/>
</dbReference>
<evidence type="ECO:0000313" key="2">
    <source>
        <dbReference type="EMBL" id="ELR12737.1"/>
    </source>
</evidence>
<feature type="region of interest" description="Disordered" evidence="1">
    <location>
        <begin position="93"/>
        <end position="112"/>
    </location>
</feature>
<accession>L8GIC9</accession>
<protein>
    <submittedName>
        <fullName evidence="2">Uncharacterized protein</fullName>
    </submittedName>
</protein>
<sequence length="158" mass="17586">MNASPALCATVVPLAEKKTQATTQLHKITGCSRPTATAQPVKIGTLAGAVPHDKVSFVDTVTKASIEFPLYAEEELFVCSFKLEPLKLDPDEVPIDDDAPTTHEQFQDGQRRNAKMRQQCLRFLQQVGKTQPEVLSVERRMAFMRDRLADTASSRKEE</sequence>
<keyword evidence="3" id="KW-1185">Reference proteome</keyword>
<evidence type="ECO:0000256" key="1">
    <source>
        <dbReference type="SAM" id="MobiDB-lite"/>
    </source>
</evidence>